<comment type="caution">
    <text evidence="7">The sequence shown here is derived from an EMBL/GenBank/DDBJ whole genome shotgun (WGS) entry which is preliminary data.</text>
</comment>
<evidence type="ECO:0000256" key="4">
    <source>
        <dbReference type="ARBA" id="ARBA00023242"/>
    </source>
</evidence>
<dbReference type="SUPFAM" id="SSF48371">
    <property type="entry name" value="ARM repeat"/>
    <property type="match status" value="1"/>
</dbReference>
<evidence type="ECO:0000256" key="1">
    <source>
        <dbReference type="ARBA" id="ARBA00004123"/>
    </source>
</evidence>
<dbReference type="CDD" id="cd19953">
    <property type="entry name" value="PDS5"/>
    <property type="match status" value="1"/>
</dbReference>
<dbReference type="Gene3D" id="1.25.10.10">
    <property type="entry name" value="Leucine-rich Repeat Variant"/>
    <property type="match status" value="1"/>
</dbReference>
<dbReference type="InterPro" id="IPR039776">
    <property type="entry name" value="Pds5"/>
</dbReference>
<keyword evidence="3" id="KW-0498">Mitosis</keyword>
<keyword evidence="4" id="KW-0539">Nucleus</keyword>
<protein>
    <submittedName>
        <fullName evidence="7">Sister chromatid cohesion protein PDS5 B-B</fullName>
    </submittedName>
</protein>
<dbReference type="PANTHER" id="PTHR12663:SF0">
    <property type="entry name" value="PRECOCIOUS DISSOCIATION OF SISTERS 5, ISOFORM A"/>
    <property type="match status" value="1"/>
</dbReference>
<keyword evidence="5" id="KW-0131">Cell cycle</keyword>
<feature type="non-terminal residue" evidence="7">
    <location>
        <position position="1309"/>
    </location>
</feature>
<dbReference type="InterPro" id="IPR011989">
    <property type="entry name" value="ARM-like"/>
</dbReference>
<feature type="region of interest" description="Disordered" evidence="6">
    <location>
        <begin position="1277"/>
        <end position="1309"/>
    </location>
</feature>
<proteinExistence type="predicted"/>
<feature type="compositionally biased region" description="Pro residues" evidence="6">
    <location>
        <begin position="1293"/>
        <end position="1302"/>
    </location>
</feature>
<accession>A0A1D2MX41</accession>
<evidence type="ECO:0000256" key="3">
    <source>
        <dbReference type="ARBA" id="ARBA00022776"/>
    </source>
</evidence>
<gene>
    <name evidence="7" type="ORF">Ocin01_09288</name>
</gene>
<feature type="region of interest" description="Disordered" evidence="6">
    <location>
        <begin position="17"/>
        <end position="145"/>
    </location>
</feature>
<sequence length="1309" mass="147652">MLNSISYFHITGKLAKAEEEEGKGNASRGFVTGFSNSEWPPRQGLTRSRAAAAAAAGSTTTTTNNNTNNVNATSTTTNSNSTAAEASNSTAAENSSPSSSSSHQSPNASTSSSPPVASASTSSSKPAKASTSATAAAAAHIPGTNVYPPGCKEVHEEMHVDELIRRLKVLASTFQSMGQEENAYDEYVPLCLHLADEGFLNHSSRDVRLLIACCIADILRIYAPEAPYKDQEQVKTIFKFLISQLEGLKDPKDAAFKRYFYLLENLAYVKSFNMCFELEDAQDIFCSLFELIFSIVNDEHSGKVKAFMLDILCPLVSECDTVSNELLNIILMNIVEPVKSSKKNAYNLAKELIIKCSETLESYIQNFFNQVLICGKEDQNLLISHKVYDLIYELNHICPSVLLSVIPQLEYKLKSPDEAERLGSVSLLARMFSEKESKLALHHTPLWQAFLGRFNDISVAIRTKCVQYSMHFLINHAELRNDIVETLRLRQHDGEENVRFEVVKAIVATAKLDFNIVSESEDLLNYVKERTLDKKFKIRREALQGLALIYKKHLGMENVPEPTERAAAWIKDKILHGYYMTGLDDRILVERLLNTCLVPYQLDPRDRMMKLLYLYSTIDTNASKAFIEIQKNLLLVRRHVSELLNVIRNHENITDYSKQLNYRISSLTKFLPDPVKASEFICKFSNDLKDDKSLMRTMEIIVSPTTDCKACADSVNMVLKKLGAPVMTNLYYNTIKILLERTSSVLIDKEAVQKLVAIIQEIVKGDSDFSKSFNVADYVAMEKGFNLISVLAFVFSNHFDDEKVLKMSIELLKNAHLSSEHMSRILAALMYIGKTRPIGQHHSALMGELVPECQTMLVTGTPRQGKMAVRCLFVNMKESARNHTFAQVVEALRTNLDPANTSYRTAIVALGHIAFLMPEEFKYDMKAIVSQKIVKELLVNPQRTYEDHLKNTDSWCDEEDLPEITRCMMAGMKSTVRWLMGLKTDFKSASKTFKMLTAFVETGGTFINAEVPFSNAEKAWLRLSAGSCMLKICEQKGVGDQFTAVQFCSLAKLMNDEVIEVRTRFANKLHKGLARGIPHKCLPLDFMGFYALAGYETDKKLKNMIKAHMTADVNHRREYIKQLLLNAAEKAADQLPHIMPDYMLVFAVPVLTHNPRFTSHLDGDQLTAMKECLWFIMEPLIVKNDSYSFGFYKTLVERMKNHKNALEPENDQANCRMYAICDIALGLILQRSSSFEMKDYPSEPRIPPMYFKRHEDPYFLNQRAYLPAEMQYAAPKRLVSPSMSSQRADPAQPQTPLPAPPTPRRKRGK</sequence>
<feature type="compositionally biased region" description="Low complexity" evidence="6">
    <location>
        <begin position="50"/>
        <end position="139"/>
    </location>
</feature>
<dbReference type="Proteomes" id="UP000094527">
    <property type="component" value="Unassembled WGS sequence"/>
</dbReference>
<comment type="subcellular location">
    <subcellularLocation>
        <location evidence="1">Nucleus</location>
    </subcellularLocation>
</comment>
<dbReference type="GO" id="GO:0000785">
    <property type="term" value="C:chromatin"/>
    <property type="evidence" value="ECO:0007669"/>
    <property type="project" value="TreeGrafter"/>
</dbReference>
<dbReference type="GO" id="GO:0005634">
    <property type="term" value="C:nucleus"/>
    <property type="evidence" value="ECO:0007669"/>
    <property type="project" value="UniProtKB-SubCell"/>
</dbReference>
<evidence type="ECO:0000313" key="8">
    <source>
        <dbReference type="Proteomes" id="UP000094527"/>
    </source>
</evidence>
<organism evidence="7 8">
    <name type="scientific">Orchesella cincta</name>
    <name type="common">Springtail</name>
    <name type="synonym">Podura cincta</name>
    <dbReference type="NCBI Taxonomy" id="48709"/>
    <lineage>
        <taxon>Eukaryota</taxon>
        <taxon>Metazoa</taxon>
        <taxon>Ecdysozoa</taxon>
        <taxon>Arthropoda</taxon>
        <taxon>Hexapoda</taxon>
        <taxon>Collembola</taxon>
        <taxon>Entomobryomorpha</taxon>
        <taxon>Entomobryoidea</taxon>
        <taxon>Orchesellidae</taxon>
        <taxon>Orchesellinae</taxon>
        <taxon>Orchesella</taxon>
    </lineage>
</organism>
<dbReference type="OrthoDB" id="200660at2759"/>
<name>A0A1D2MX41_ORCCI</name>
<dbReference type="GO" id="GO:0006281">
    <property type="term" value="P:DNA repair"/>
    <property type="evidence" value="ECO:0007669"/>
    <property type="project" value="TreeGrafter"/>
</dbReference>
<dbReference type="GO" id="GO:0007064">
    <property type="term" value="P:mitotic sister chromatid cohesion"/>
    <property type="evidence" value="ECO:0007669"/>
    <property type="project" value="InterPro"/>
</dbReference>
<evidence type="ECO:0000313" key="7">
    <source>
        <dbReference type="EMBL" id="ODM97384.1"/>
    </source>
</evidence>
<evidence type="ECO:0000256" key="5">
    <source>
        <dbReference type="ARBA" id="ARBA00023306"/>
    </source>
</evidence>
<evidence type="ECO:0000256" key="2">
    <source>
        <dbReference type="ARBA" id="ARBA00022618"/>
    </source>
</evidence>
<dbReference type="STRING" id="48709.A0A1D2MX41"/>
<dbReference type="EMBL" id="LJIJ01000448">
    <property type="protein sequence ID" value="ODM97384.1"/>
    <property type="molecule type" value="Genomic_DNA"/>
</dbReference>
<dbReference type="Pfam" id="PF20168">
    <property type="entry name" value="PDS5"/>
    <property type="match status" value="1"/>
</dbReference>
<reference evidence="7 8" key="1">
    <citation type="journal article" date="2016" name="Genome Biol. Evol.">
        <title>Gene Family Evolution Reflects Adaptation to Soil Environmental Stressors in the Genome of the Collembolan Orchesella cincta.</title>
        <authorList>
            <person name="Faddeeva-Vakhrusheva A."/>
            <person name="Derks M.F."/>
            <person name="Anvar S.Y."/>
            <person name="Agamennone V."/>
            <person name="Suring W."/>
            <person name="Smit S."/>
            <person name="van Straalen N.M."/>
            <person name="Roelofs D."/>
        </authorList>
    </citation>
    <scope>NUCLEOTIDE SEQUENCE [LARGE SCALE GENOMIC DNA]</scope>
    <source>
        <tissue evidence="7">Mixed pool</tissue>
    </source>
</reference>
<keyword evidence="8" id="KW-1185">Reference proteome</keyword>
<dbReference type="InterPro" id="IPR016024">
    <property type="entry name" value="ARM-type_fold"/>
</dbReference>
<dbReference type="GO" id="GO:0051301">
    <property type="term" value="P:cell division"/>
    <property type="evidence" value="ECO:0007669"/>
    <property type="project" value="UniProtKB-KW"/>
</dbReference>
<keyword evidence="2" id="KW-0132">Cell division</keyword>
<dbReference type="PANTHER" id="PTHR12663">
    <property type="entry name" value="ANDROGEN INDUCED INHIBITOR OF PROLIFERATION AS3 / PDS5-RELATED"/>
    <property type="match status" value="1"/>
</dbReference>
<dbReference type="OMA" id="YPPAYNM"/>
<evidence type="ECO:0000256" key="6">
    <source>
        <dbReference type="SAM" id="MobiDB-lite"/>
    </source>
</evidence>